<evidence type="ECO:0000256" key="1">
    <source>
        <dbReference type="SAM" id="Phobius"/>
    </source>
</evidence>
<proteinExistence type="predicted"/>
<organism evidence="2 3">
    <name type="scientific">Bradyrhizobium erythrophlei</name>
    <dbReference type="NCBI Taxonomy" id="1437360"/>
    <lineage>
        <taxon>Bacteria</taxon>
        <taxon>Pseudomonadati</taxon>
        <taxon>Pseudomonadota</taxon>
        <taxon>Alphaproteobacteria</taxon>
        <taxon>Hyphomicrobiales</taxon>
        <taxon>Nitrobacteraceae</taxon>
        <taxon>Bradyrhizobium</taxon>
    </lineage>
</organism>
<sequence>MSREQYLRNGAGLMVFGALIFLVYAVVFFFRAFASSGFEIGVETLNGVTPQQLDGLNPAIMRYITHLHVATAGFIAATAIAAGGLAWYGIREGLWWAWLTGVIVPVVGLAVALPMHYMGHFNYDWVSHLGLIYVGTIIYVVGAVVALLGLSQAAPGAARAAR</sequence>
<feature type="transmembrane region" description="Helical" evidence="1">
    <location>
        <begin position="130"/>
        <end position="150"/>
    </location>
</feature>
<gene>
    <name evidence="2" type="ORF">SAMN05444169_1755</name>
</gene>
<feature type="transmembrane region" description="Helical" evidence="1">
    <location>
        <begin position="95"/>
        <end position="118"/>
    </location>
</feature>
<reference evidence="2 3" key="1">
    <citation type="submission" date="2016-11" db="EMBL/GenBank/DDBJ databases">
        <authorList>
            <person name="Jaros S."/>
            <person name="Januszkiewicz K."/>
            <person name="Wedrychowicz H."/>
        </authorList>
    </citation>
    <scope>NUCLEOTIDE SEQUENCE [LARGE SCALE GENOMIC DNA]</scope>
    <source>
        <strain evidence="2 3">GAS242</strain>
    </source>
</reference>
<evidence type="ECO:0000313" key="2">
    <source>
        <dbReference type="EMBL" id="SHG30923.1"/>
    </source>
</evidence>
<keyword evidence="1" id="KW-0812">Transmembrane</keyword>
<dbReference type="EMBL" id="LT670818">
    <property type="protein sequence ID" value="SHG30923.1"/>
    <property type="molecule type" value="Genomic_DNA"/>
</dbReference>
<keyword evidence="1" id="KW-1133">Transmembrane helix</keyword>
<name>A0A1M5IT40_9BRAD</name>
<dbReference type="Proteomes" id="UP000190675">
    <property type="component" value="Chromosome I"/>
</dbReference>
<feature type="transmembrane region" description="Helical" evidence="1">
    <location>
        <begin position="12"/>
        <end position="34"/>
    </location>
</feature>
<keyword evidence="1" id="KW-0472">Membrane</keyword>
<feature type="transmembrane region" description="Helical" evidence="1">
    <location>
        <begin position="63"/>
        <end position="88"/>
    </location>
</feature>
<evidence type="ECO:0000313" key="3">
    <source>
        <dbReference type="Proteomes" id="UP000190675"/>
    </source>
</evidence>
<dbReference type="AlphaFoldDB" id="A0A1M5IT40"/>
<accession>A0A1M5IT40</accession>
<dbReference type="RefSeq" id="WP_154073128.1">
    <property type="nucleotide sequence ID" value="NZ_LT670818.1"/>
</dbReference>
<dbReference type="OrthoDB" id="8479746at2"/>
<protein>
    <submittedName>
        <fullName evidence="2">Uncharacterized protein</fullName>
    </submittedName>
</protein>